<gene>
    <name evidence="3" type="ORF">GCM10009716_24310</name>
</gene>
<dbReference type="InterPro" id="IPR050267">
    <property type="entry name" value="Anti-sigma-factor_SerPK"/>
</dbReference>
<evidence type="ECO:0000259" key="2">
    <source>
        <dbReference type="Pfam" id="PF13581"/>
    </source>
</evidence>
<dbReference type="RefSeq" id="WP_344261433.1">
    <property type="nucleotide sequence ID" value="NZ_BAAAMJ010000026.1"/>
</dbReference>
<evidence type="ECO:0000313" key="3">
    <source>
        <dbReference type="EMBL" id="GAA1913947.1"/>
    </source>
</evidence>
<dbReference type="PANTHER" id="PTHR35526:SF3">
    <property type="entry name" value="ANTI-SIGMA-F FACTOR RSBW"/>
    <property type="match status" value="1"/>
</dbReference>
<evidence type="ECO:0000256" key="1">
    <source>
        <dbReference type="ARBA" id="ARBA00022527"/>
    </source>
</evidence>
<name>A0ABN2P6J6_9ACTN</name>
<dbReference type="Proteomes" id="UP001501303">
    <property type="component" value="Unassembled WGS sequence"/>
</dbReference>
<keyword evidence="1" id="KW-0723">Serine/threonine-protein kinase</keyword>
<comment type="caution">
    <text evidence="3">The sequence shown here is derived from an EMBL/GenBank/DDBJ whole genome shotgun (WGS) entry which is preliminary data.</text>
</comment>
<keyword evidence="4" id="KW-1185">Reference proteome</keyword>
<organism evidence="3 4">
    <name type="scientific">Streptomyces sodiiphilus</name>
    <dbReference type="NCBI Taxonomy" id="226217"/>
    <lineage>
        <taxon>Bacteria</taxon>
        <taxon>Bacillati</taxon>
        <taxon>Actinomycetota</taxon>
        <taxon>Actinomycetes</taxon>
        <taxon>Kitasatosporales</taxon>
        <taxon>Streptomycetaceae</taxon>
        <taxon>Streptomyces</taxon>
    </lineage>
</organism>
<dbReference type="EMBL" id="BAAAMJ010000026">
    <property type="protein sequence ID" value="GAA1913947.1"/>
    <property type="molecule type" value="Genomic_DNA"/>
</dbReference>
<evidence type="ECO:0000313" key="4">
    <source>
        <dbReference type="Proteomes" id="UP001501303"/>
    </source>
</evidence>
<dbReference type="Gene3D" id="3.30.565.10">
    <property type="entry name" value="Histidine kinase-like ATPase, C-terminal domain"/>
    <property type="match status" value="1"/>
</dbReference>
<dbReference type="InterPro" id="IPR036890">
    <property type="entry name" value="HATPase_C_sf"/>
</dbReference>
<reference evidence="3 4" key="1">
    <citation type="journal article" date="2019" name="Int. J. Syst. Evol. Microbiol.">
        <title>The Global Catalogue of Microorganisms (GCM) 10K type strain sequencing project: providing services to taxonomists for standard genome sequencing and annotation.</title>
        <authorList>
            <consortium name="The Broad Institute Genomics Platform"/>
            <consortium name="The Broad Institute Genome Sequencing Center for Infectious Disease"/>
            <person name="Wu L."/>
            <person name="Ma J."/>
        </authorList>
    </citation>
    <scope>NUCLEOTIDE SEQUENCE [LARGE SCALE GENOMIC DNA]</scope>
    <source>
        <strain evidence="3 4">JCM 13581</strain>
    </source>
</reference>
<dbReference type="SUPFAM" id="SSF55874">
    <property type="entry name" value="ATPase domain of HSP90 chaperone/DNA topoisomerase II/histidine kinase"/>
    <property type="match status" value="1"/>
</dbReference>
<dbReference type="InterPro" id="IPR003594">
    <property type="entry name" value="HATPase_dom"/>
</dbReference>
<protein>
    <recommendedName>
        <fullName evidence="2">Histidine kinase/HSP90-like ATPase domain-containing protein</fullName>
    </recommendedName>
</protein>
<feature type="domain" description="Histidine kinase/HSP90-like ATPase" evidence="2">
    <location>
        <begin position="18"/>
        <end position="131"/>
    </location>
</feature>
<dbReference type="Pfam" id="PF13581">
    <property type="entry name" value="HATPase_c_2"/>
    <property type="match status" value="1"/>
</dbReference>
<dbReference type="PANTHER" id="PTHR35526">
    <property type="entry name" value="ANTI-SIGMA-F FACTOR RSBW-RELATED"/>
    <property type="match status" value="1"/>
</dbReference>
<keyword evidence="1" id="KW-0808">Transferase</keyword>
<dbReference type="CDD" id="cd16936">
    <property type="entry name" value="HATPase_RsbW-like"/>
    <property type="match status" value="1"/>
</dbReference>
<proteinExistence type="predicted"/>
<sequence length="137" mass="15051">MTVSARLVEDRYGCAWGITAEVREVRHWRREVGAVVAGLGGDRGAVQVAQLGVTELLANVCRHVEDRLCRLEVRRTGELVRVSVADRSRQVPAVLVQGADAESGRGLWLLREITHALGYDCTPEGKCVWFTVPLATT</sequence>
<accession>A0ABN2P6J6</accession>
<keyword evidence="1" id="KW-0418">Kinase</keyword>